<keyword evidence="1" id="KW-1133">Transmembrane helix</keyword>
<dbReference type="Proteomes" id="UP000515450">
    <property type="component" value="Chromosome"/>
</dbReference>
<sequence>MSYKSYYLNCFILMLPIIIWNILLSNKLPANYQAEIFSANIPDVLTYGENIFRLFIFVISFLMPLQLRTKRQKVGFSIYLTGLLLYMLSWVLLILFSKSIWSNSLLGFSAPAYTPLVWLLGISLIGDTFNFNLPFKKWIFISASALFLAFHLTHTILVYKTFTKI</sequence>
<feature type="transmembrane region" description="Helical" evidence="1">
    <location>
        <begin position="105"/>
        <end position="126"/>
    </location>
</feature>
<dbReference type="AlphaFoldDB" id="A0A7G5DZ72"/>
<gene>
    <name evidence="2" type="ORF">HS960_04975</name>
</gene>
<dbReference type="EMBL" id="CP058555">
    <property type="protein sequence ID" value="QMV67047.1"/>
    <property type="molecule type" value="Genomic_DNA"/>
</dbReference>
<feature type="transmembrane region" description="Helical" evidence="1">
    <location>
        <begin position="138"/>
        <end position="159"/>
    </location>
</feature>
<keyword evidence="1" id="KW-0812">Transmembrane</keyword>
<keyword evidence="1" id="KW-0472">Membrane</keyword>
<reference evidence="2 3" key="1">
    <citation type="journal article" date="2020" name="G3 (Bethesda)">
        <title>CeMbio - The Caenorhabditis elegans Microbiome Resource.</title>
        <authorList>
            <person name="Dirksen P."/>
            <person name="Assie A."/>
            <person name="Zimmermann J."/>
            <person name="Zhang F."/>
            <person name="Tietje A.M."/>
            <person name="Marsh S.A."/>
            <person name="Felix M.A."/>
            <person name="Shapira M."/>
            <person name="Kaleta C."/>
            <person name="Schulenburg H."/>
            <person name="Samuel B."/>
        </authorList>
    </citation>
    <scope>NUCLEOTIDE SEQUENCE [LARGE SCALE GENOMIC DNA]</scope>
    <source>
        <strain evidence="2 3">BIGb0170</strain>
    </source>
</reference>
<feature type="transmembrane region" description="Helical" evidence="1">
    <location>
        <begin position="76"/>
        <end position="96"/>
    </location>
</feature>
<organism evidence="2 3">
    <name type="scientific">Sphingobacterium paramultivorum</name>
    <dbReference type="NCBI Taxonomy" id="2886510"/>
    <lineage>
        <taxon>Bacteria</taxon>
        <taxon>Pseudomonadati</taxon>
        <taxon>Bacteroidota</taxon>
        <taxon>Sphingobacteriia</taxon>
        <taxon>Sphingobacteriales</taxon>
        <taxon>Sphingobacteriaceae</taxon>
        <taxon>Sphingobacterium</taxon>
    </lineage>
</organism>
<evidence type="ECO:0000313" key="3">
    <source>
        <dbReference type="Proteomes" id="UP000515450"/>
    </source>
</evidence>
<evidence type="ECO:0000313" key="2">
    <source>
        <dbReference type="EMBL" id="QMV67047.1"/>
    </source>
</evidence>
<protein>
    <submittedName>
        <fullName evidence="2">Uncharacterized protein</fullName>
    </submittedName>
</protein>
<accession>A0A7G5DZ72</accession>
<proteinExistence type="predicted"/>
<dbReference type="RefSeq" id="WP_153848113.1">
    <property type="nucleotide sequence ID" value="NZ_PHGU01000038.1"/>
</dbReference>
<keyword evidence="3" id="KW-1185">Reference proteome</keyword>
<evidence type="ECO:0000256" key="1">
    <source>
        <dbReference type="SAM" id="Phobius"/>
    </source>
</evidence>
<feature type="transmembrane region" description="Helical" evidence="1">
    <location>
        <begin position="6"/>
        <end position="24"/>
    </location>
</feature>
<feature type="transmembrane region" description="Helical" evidence="1">
    <location>
        <begin position="44"/>
        <end position="64"/>
    </location>
</feature>
<name>A0A7G5DZ72_9SPHI</name>